<evidence type="ECO:0000313" key="2">
    <source>
        <dbReference type="EMBL" id="MDN3708735.1"/>
    </source>
</evidence>
<dbReference type="Proteomes" id="UP001242368">
    <property type="component" value="Unassembled WGS sequence"/>
</dbReference>
<accession>A0ABT8CWY1</accession>
<dbReference type="RefSeq" id="WP_290364587.1">
    <property type="nucleotide sequence ID" value="NZ_JAUFQU010000001.1"/>
</dbReference>
<keyword evidence="1" id="KW-0732">Signal</keyword>
<reference evidence="3" key="1">
    <citation type="journal article" date="2019" name="Int. J. Syst. Evol. Microbiol.">
        <title>The Global Catalogue of Microorganisms (GCM) 10K type strain sequencing project: providing services to taxonomists for standard genome sequencing and annotation.</title>
        <authorList>
            <consortium name="The Broad Institute Genomics Platform"/>
            <consortium name="The Broad Institute Genome Sequencing Center for Infectious Disease"/>
            <person name="Wu L."/>
            <person name="Ma J."/>
        </authorList>
    </citation>
    <scope>NUCLEOTIDE SEQUENCE [LARGE SCALE GENOMIC DNA]</scope>
    <source>
        <strain evidence="3">CECT 7184</strain>
    </source>
</reference>
<feature type="signal peptide" evidence="1">
    <location>
        <begin position="1"/>
        <end position="27"/>
    </location>
</feature>
<feature type="chain" id="PRO_5046234160" evidence="1">
    <location>
        <begin position="28"/>
        <end position="203"/>
    </location>
</feature>
<evidence type="ECO:0000313" key="3">
    <source>
        <dbReference type="Proteomes" id="UP001242368"/>
    </source>
</evidence>
<sequence>MINILKKTSFYLMFAALSVSMIISCNNENGDQDQTKRNENLIVRKSAEQFKAYYTSDDDKEAVIGQLVGEFYWYINTDLGFDADNGDEIEFDVADNKKEKSISIMIDNRIINRSLSPDEMMWANAFDNNLDKTNNTILAAGKQKLYSQCSGGKNDSKTLTVDRPYDIETATKSGKEMAPFIDACLKGGGCVLICKSSVKVSKG</sequence>
<name>A0ABT8CWY1_9FLAO</name>
<proteinExistence type="predicted"/>
<dbReference type="EMBL" id="JAUFQU010000001">
    <property type="protein sequence ID" value="MDN3708735.1"/>
    <property type="molecule type" value="Genomic_DNA"/>
</dbReference>
<keyword evidence="3" id="KW-1185">Reference proteome</keyword>
<organism evidence="2 3">
    <name type="scientific">Paenimyroides ceti</name>
    <dbReference type="NCBI Taxonomy" id="395087"/>
    <lineage>
        <taxon>Bacteria</taxon>
        <taxon>Pseudomonadati</taxon>
        <taxon>Bacteroidota</taxon>
        <taxon>Flavobacteriia</taxon>
        <taxon>Flavobacteriales</taxon>
        <taxon>Flavobacteriaceae</taxon>
        <taxon>Paenimyroides</taxon>
    </lineage>
</organism>
<dbReference type="PROSITE" id="PS51257">
    <property type="entry name" value="PROKAR_LIPOPROTEIN"/>
    <property type="match status" value="1"/>
</dbReference>
<comment type="caution">
    <text evidence="2">The sequence shown here is derived from an EMBL/GenBank/DDBJ whole genome shotgun (WGS) entry which is preliminary data.</text>
</comment>
<protein>
    <submittedName>
        <fullName evidence="2">Uncharacterized protein</fullName>
    </submittedName>
</protein>
<evidence type="ECO:0000256" key="1">
    <source>
        <dbReference type="SAM" id="SignalP"/>
    </source>
</evidence>
<gene>
    <name evidence="2" type="ORF">QW060_16660</name>
</gene>